<feature type="domain" description="tRNA nucleotidyltransferase/poly(A) polymerase RNA and SrmB- binding" evidence="12">
    <location>
        <begin position="175"/>
        <end position="230"/>
    </location>
</feature>
<dbReference type="Gene3D" id="1.10.246.80">
    <property type="match status" value="1"/>
</dbReference>
<dbReference type="PANTHER" id="PTHR46173">
    <property type="entry name" value="CCA TRNA NUCLEOTIDYLTRANSFERASE 1, MITOCHONDRIAL"/>
    <property type="match status" value="1"/>
</dbReference>
<dbReference type="EMBL" id="MYFO01000004">
    <property type="protein sequence ID" value="TFE90558.1"/>
    <property type="molecule type" value="Genomic_DNA"/>
</dbReference>
<feature type="domain" description="CCA-adding enzyme C-terminal" evidence="13">
    <location>
        <begin position="453"/>
        <end position="508"/>
    </location>
</feature>
<sequence>MKQDERSALDDSGALLVLQQLEAAGYEAYLVGGCVRDYVLGRPIKDVDITTSARPEQVMAVFARTAPTGLAHGTVTVILPEGVYEVTTFRAEAEYTDHRRPASVAYISDLNEDLKRRDFTMNAMALSARGELLDPFGGRADAAAGLLRCVGQASERFGEDALRMLRCVRFAAAYGLRVEEQTWQALLAQAPLLRHVAMERVRSELERMVEGVAPARALRLLLASGLWQHVKRPLELPLERWRARDAALEGVALLAQQQERWALLLLLLETPAAEVRAALQRLTFARADAEAIVAVLGLAEQQAGACGGAGAAADDGGAPPGGAAGADPRELARVWKGAAVQYGARAAYALLAVLQALEASGGVLDAPPDARAGERAAAPPAVPLAAPPSPLPAAPLAAPSSPPPAVPLAAPPSPPPAPAVPPSAAAPPAPWLAGWLRRCGPLLRAHGATWLREVPCFSVKELAVSGTDVAERLGRRPGPWLGRLLETLLLRTALGELPNERTPLLEAATELGYSDGEP</sequence>
<gene>
    <name evidence="14" type="ORF">B5M42_04635</name>
</gene>
<dbReference type="CDD" id="cd05398">
    <property type="entry name" value="NT_ClassII-CCAase"/>
    <property type="match status" value="1"/>
</dbReference>
<evidence type="ECO:0000256" key="3">
    <source>
        <dbReference type="ARBA" id="ARBA00022694"/>
    </source>
</evidence>
<keyword evidence="5" id="KW-0479">Metal-binding</keyword>
<dbReference type="Pfam" id="PF13735">
    <property type="entry name" value="tRNA_NucTran2_2"/>
    <property type="match status" value="1"/>
</dbReference>
<evidence type="ECO:0000256" key="7">
    <source>
        <dbReference type="ARBA" id="ARBA00022842"/>
    </source>
</evidence>
<keyword evidence="3" id="KW-0819">tRNA processing</keyword>
<dbReference type="GO" id="GO:0046872">
    <property type="term" value="F:metal ion binding"/>
    <property type="evidence" value="ECO:0007669"/>
    <property type="project" value="UniProtKB-KW"/>
</dbReference>
<evidence type="ECO:0000313" key="14">
    <source>
        <dbReference type="EMBL" id="TFE90558.1"/>
    </source>
</evidence>
<dbReference type="Gene3D" id="3.30.460.10">
    <property type="entry name" value="Beta Polymerase, domain 2"/>
    <property type="match status" value="1"/>
</dbReference>
<keyword evidence="15" id="KW-1185">Reference proteome</keyword>
<dbReference type="GO" id="GO:0008033">
    <property type="term" value="P:tRNA processing"/>
    <property type="evidence" value="ECO:0007669"/>
    <property type="project" value="UniProtKB-KW"/>
</dbReference>
<reference evidence="14 15" key="1">
    <citation type="submission" date="2017-03" db="EMBL/GenBank/DDBJ databases">
        <title>Isolation of Levoglucosan Utilizing Bacteria.</title>
        <authorList>
            <person name="Arya A.S."/>
        </authorList>
    </citation>
    <scope>NUCLEOTIDE SEQUENCE [LARGE SCALE GENOMIC DNA]</scope>
    <source>
        <strain evidence="14 15">MEC069</strain>
    </source>
</reference>
<dbReference type="Pfam" id="PF12627">
    <property type="entry name" value="PolyA_pol_RNAbd"/>
    <property type="match status" value="1"/>
</dbReference>
<feature type="region of interest" description="Disordered" evidence="10">
    <location>
        <begin position="392"/>
        <end position="424"/>
    </location>
</feature>
<keyword evidence="7" id="KW-0460">Magnesium</keyword>
<evidence type="ECO:0000256" key="5">
    <source>
        <dbReference type="ARBA" id="ARBA00022723"/>
    </source>
</evidence>
<dbReference type="RefSeq" id="WP_230632942.1">
    <property type="nucleotide sequence ID" value="NZ_MYFO02000008.1"/>
</dbReference>
<comment type="similarity">
    <text evidence="9">Belongs to the tRNA nucleotidyltransferase/poly(A) polymerase family.</text>
</comment>
<feature type="compositionally biased region" description="Pro residues" evidence="10">
    <location>
        <begin position="400"/>
        <end position="424"/>
    </location>
</feature>
<dbReference type="NCBIfam" id="NF009814">
    <property type="entry name" value="PRK13299.1"/>
    <property type="match status" value="1"/>
</dbReference>
<keyword evidence="2 9" id="KW-0808">Transferase</keyword>
<evidence type="ECO:0000256" key="2">
    <source>
        <dbReference type="ARBA" id="ARBA00022679"/>
    </source>
</evidence>
<proteinExistence type="inferred from homology"/>
<dbReference type="Gene3D" id="1.10.3090.10">
    <property type="entry name" value="cca-adding enzyme, domain 2"/>
    <property type="match status" value="1"/>
</dbReference>
<keyword evidence="4" id="KW-0548">Nucleotidyltransferase</keyword>
<feature type="domain" description="Poly A polymerase head" evidence="11">
    <location>
        <begin position="28"/>
        <end position="148"/>
    </location>
</feature>
<dbReference type="InterPro" id="IPR002646">
    <property type="entry name" value="PolA_pol_head_dom"/>
</dbReference>
<evidence type="ECO:0000259" key="13">
    <source>
        <dbReference type="Pfam" id="PF13735"/>
    </source>
</evidence>
<evidence type="ECO:0000256" key="8">
    <source>
        <dbReference type="ARBA" id="ARBA00022884"/>
    </source>
</evidence>
<dbReference type="InterPro" id="IPR032810">
    <property type="entry name" value="CCA-adding_enz_C"/>
</dbReference>
<comment type="cofactor">
    <cofactor evidence="1">
        <name>Mg(2+)</name>
        <dbReference type="ChEBI" id="CHEBI:18420"/>
    </cofactor>
</comment>
<evidence type="ECO:0000256" key="9">
    <source>
        <dbReference type="RuleBase" id="RU003953"/>
    </source>
</evidence>
<evidence type="ECO:0000256" key="6">
    <source>
        <dbReference type="ARBA" id="ARBA00022741"/>
    </source>
</evidence>
<dbReference type="Pfam" id="PF01743">
    <property type="entry name" value="PolyA_pol"/>
    <property type="match status" value="1"/>
</dbReference>
<protein>
    <submittedName>
        <fullName evidence="14">CCA tRNA nucleotidyltransferase</fullName>
    </submittedName>
</protein>
<evidence type="ECO:0000256" key="10">
    <source>
        <dbReference type="SAM" id="MobiDB-lite"/>
    </source>
</evidence>
<dbReference type="GO" id="GO:0016779">
    <property type="term" value="F:nucleotidyltransferase activity"/>
    <property type="evidence" value="ECO:0007669"/>
    <property type="project" value="UniProtKB-KW"/>
</dbReference>
<evidence type="ECO:0000259" key="11">
    <source>
        <dbReference type="Pfam" id="PF01743"/>
    </source>
</evidence>
<evidence type="ECO:0000313" key="15">
    <source>
        <dbReference type="Proteomes" id="UP000298246"/>
    </source>
</evidence>
<name>A0A4Y8Q854_9BACL</name>
<dbReference type="GO" id="GO:0000049">
    <property type="term" value="F:tRNA binding"/>
    <property type="evidence" value="ECO:0007669"/>
    <property type="project" value="TreeGrafter"/>
</dbReference>
<dbReference type="PANTHER" id="PTHR46173:SF1">
    <property type="entry name" value="CCA TRNA NUCLEOTIDYLTRANSFERASE 1, MITOCHONDRIAL"/>
    <property type="match status" value="1"/>
</dbReference>
<evidence type="ECO:0000256" key="1">
    <source>
        <dbReference type="ARBA" id="ARBA00001946"/>
    </source>
</evidence>
<feature type="region of interest" description="Disordered" evidence="10">
    <location>
        <begin position="307"/>
        <end position="327"/>
    </location>
</feature>
<organism evidence="14 15">
    <name type="scientific">Paenibacillus athensensis</name>
    <dbReference type="NCBI Taxonomy" id="1967502"/>
    <lineage>
        <taxon>Bacteria</taxon>
        <taxon>Bacillati</taxon>
        <taxon>Bacillota</taxon>
        <taxon>Bacilli</taxon>
        <taxon>Bacillales</taxon>
        <taxon>Paenibacillaceae</taxon>
        <taxon>Paenibacillus</taxon>
    </lineage>
</organism>
<dbReference type="InterPro" id="IPR032828">
    <property type="entry name" value="PolyA_RNA-bd"/>
</dbReference>
<comment type="caution">
    <text evidence="14">The sequence shown here is derived from an EMBL/GenBank/DDBJ whole genome shotgun (WGS) entry which is preliminary data.</text>
</comment>
<dbReference type="InterPro" id="IPR043519">
    <property type="entry name" value="NT_sf"/>
</dbReference>
<evidence type="ECO:0000256" key="4">
    <source>
        <dbReference type="ARBA" id="ARBA00022695"/>
    </source>
</evidence>
<accession>A0A4Y8Q854</accession>
<evidence type="ECO:0000259" key="12">
    <source>
        <dbReference type="Pfam" id="PF12627"/>
    </source>
</evidence>
<dbReference type="SUPFAM" id="SSF81301">
    <property type="entry name" value="Nucleotidyltransferase"/>
    <property type="match status" value="1"/>
</dbReference>
<dbReference type="InterPro" id="IPR050264">
    <property type="entry name" value="Bact_CCA-adding_enz_type3_sf"/>
</dbReference>
<dbReference type="Proteomes" id="UP000298246">
    <property type="component" value="Unassembled WGS sequence"/>
</dbReference>
<dbReference type="SUPFAM" id="SSF81891">
    <property type="entry name" value="Poly A polymerase C-terminal region-like"/>
    <property type="match status" value="2"/>
</dbReference>
<dbReference type="AlphaFoldDB" id="A0A4Y8Q854"/>
<dbReference type="GO" id="GO:0000166">
    <property type="term" value="F:nucleotide binding"/>
    <property type="evidence" value="ECO:0007669"/>
    <property type="project" value="UniProtKB-KW"/>
</dbReference>
<keyword evidence="6" id="KW-0547">Nucleotide-binding</keyword>
<keyword evidence="8 9" id="KW-0694">RNA-binding</keyword>